<gene>
    <name evidence="1" type="ORF">CCUR1050_LOCUS3426</name>
</gene>
<reference evidence="1" key="1">
    <citation type="submission" date="2021-01" db="EMBL/GenBank/DDBJ databases">
        <authorList>
            <person name="Corre E."/>
            <person name="Pelletier E."/>
            <person name="Niang G."/>
            <person name="Scheremetjew M."/>
            <person name="Finn R."/>
            <person name="Kale V."/>
            <person name="Holt S."/>
            <person name="Cochrane G."/>
            <person name="Meng A."/>
            <person name="Brown T."/>
            <person name="Cohen L."/>
        </authorList>
    </citation>
    <scope>NUCLEOTIDE SEQUENCE</scope>
    <source>
        <strain evidence="1">CCAP979/52</strain>
    </source>
</reference>
<evidence type="ECO:0000313" key="1">
    <source>
        <dbReference type="EMBL" id="CAD8625749.1"/>
    </source>
</evidence>
<sequence>MASINASLGRLKMTELPVVCNLGAKTTAETKISDVIKFPSEMASSNIDVAFLSRDRKRVCGIIEGKNKAPGVKTKEQQSNLLQLAAYMLSSQAYCQWGLGSKPRNDPIIGLLVYSTAIYRLSIMKPADSDEKPFGLSYKLEYTKDPTIYRISRAFKHVERICWDSL</sequence>
<protein>
    <submittedName>
        <fullName evidence="1">Uncharacterized protein</fullName>
    </submittedName>
</protein>
<proteinExistence type="predicted"/>
<dbReference type="AlphaFoldDB" id="A0A7S0LXS7"/>
<organism evidence="1">
    <name type="scientific">Cryptomonas curvata</name>
    <dbReference type="NCBI Taxonomy" id="233186"/>
    <lineage>
        <taxon>Eukaryota</taxon>
        <taxon>Cryptophyceae</taxon>
        <taxon>Cryptomonadales</taxon>
        <taxon>Cryptomonadaceae</taxon>
        <taxon>Cryptomonas</taxon>
    </lineage>
</organism>
<dbReference type="EMBL" id="HBEZ01006050">
    <property type="protein sequence ID" value="CAD8625749.1"/>
    <property type="molecule type" value="Transcribed_RNA"/>
</dbReference>
<name>A0A7S0LXS7_9CRYP</name>
<accession>A0A7S0LXS7</accession>